<reference evidence="19 20" key="1">
    <citation type="submission" date="2020-08" db="EMBL/GenBank/DDBJ databases">
        <title>Genomic Encyclopedia of Type Strains, Phase IV (KMG-IV): sequencing the most valuable type-strain genomes for metagenomic binning, comparative biology and taxonomic classification.</title>
        <authorList>
            <person name="Goeker M."/>
        </authorList>
    </citation>
    <scope>NUCLEOTIDE SEQUENCE [LARGE SCALE GENOMIC DNA]</scope>
    <source>
        <strain evidence="19 20">DSM 11590</strain>
    </source>
</reference>
<dbReference type="CDD" id="cd04453">
    <property type="entry name" value="S1_RNase_E"/>
    <property type="match status" value="1"/>
</dbReference>
<comment type="similarity">
    <text evidence="1">Belongs to the RNase E/G family. RNase G subfamily.</text>
</comment>
<evidence type="ECO:0000313" key="19">
    <source>
        <dbReference type="EMBL" id="MBB6209661.1"/>
    </source>
</evidence>
<organism evidence="19 20">
    <name type="scientific">Novispirillum itersonii</name>
    <name type="common">Aquaspirillum itersonii</name>
    <dbReference type="NCBI Taxonomy" id="189"/>
    <lineage>
        <taxon>Bacteria</taxon>
        <taxon>Pseudomonadati</taxon>
        <taxon>Pseudomonadota</taxon>
        <taxon>Alphaproteobacteria</taxon>
        <taxon>Rhodospirillales</taxon>
        <taxon>Novispirillaceae</taxon>
        <taxon>Novispirillum</taxon>
    </lineage>
</organism>
<feature type="compositionally biased region" description="Pro residues" evidence="17">
    <location>
        <begin position="540"/>
        <end position="551"/>
    </location>
</feature>
<feature type="compositionally biased region" description="Basic residues" evidence="17">
    <location>
        <begin position="594"/>
        <end position="605"/>
    </location>
</feature>
<dbReference type="GO" id="GO:0008270">
    <property type="term" value="F:zinc ion binding"/>
    <property type="evidence" value="ECO:0007669"/>
    <property type="project" value="UniProtKB-UniRule"/>
</dbReference>
<dbReference type="GO" id="GO:0000287">
    <property type="term" value="F:magnesium ion binding"/>
    <property type="evidence" value="ECO:0007669"/>
    <property type="project" value="UniProtKB-UniRule"/>
</dbReference>
<feature type="coiled-coil region" evidence="16">
    <location>
        <begin position="363"/>
        <end position="416"/>
    </location>
</feature>
<feature type="compositionally biased region" description="Basic and acidic residues" evidence="17">
    <location>
        <begin position="790"/>
        <end position="803"/>
    </location>
</feature>
<dbReference type="Pfam" id="PF10150">
    <property type="entry name" value="RNase_E_G"/>
    <property type="match status" value="1"/>
</dbReference>
<feature type="compositionally biased region" description="Low complexity" evidence="17">
    <location>
        <begin position="820"/>
        <end position="831"/>
    </location>
</feature>
<feature type="region of interest" description="Disordered" evidence="17">
    <location>
        <begin position="93"/>
        <end position="126"/>
    </location>
</feature>
<keyword evidence="7 15" id="KW-0540">Nuclease</keyword>
<feature type="binding site" evidence="15">
    <location>
        <position position="453"/>
    </location>
    <ligand>
        <name>Zn(2+)</name>
        <dbReference type="ChEBI" id="CHEBI:29105"/>
        <note>ligand shared between dimeric partners</note>
    </ligand>
</feature>
<feature type="binding site" evidence="15">
    <location>
        <position position="450"/>
    </location>
    <ligand>
        <name>Zn(2+)</name>
        <dbReference type="ChEBI" id="CHEBI:29105"/>
        <note>ligand shared between dimeric partners</note>
    </ligand>
</feature>
<dbReference type="InterPro" id="IPR048583">
    <property type="entry name" value="RNase_E_G_thioredoxin-like"/>
</dbReference>
<evidence type="ECO:0000256" key="7">
    <source>
        <dbReference type="ARBA" id="ARBA00022722"/>
    </source>
</evidence>
<feature type="compositionally biased region" description="Low complexity" evidence="17">
    <location>
        <begin position="844"/>
        <end position="864"/>
    </location>
</feature>
<dbReference type="PANTHER" id="PTHR30001:SF1">
    <property type="entry name" value="RIBONUCLEASE E_G-LIKE PROTEIN, CHLOROPLASTIC"/>
    <property type="match status" value="1"/>
</dbReference>
<dbReference type="InterPro" id="IPR004659">
    <property type="entry name" value="RNase_E/G"/>
</dbReference>
<keyword evidence="5 15" id="KW-0698">rRNA processing</keyword>
<evidence type="ECO:0000256" key="17">
    <source>
        <dbReference type="SAM" id="MobiDB-lite"/>
    </source>
</evidence>
<comment type="subcellular location">
    <subcellularLocation>
        <location evidence="15">Cytoplasm</location>
    </subcellularLocation>
    <subcellularLocation>
        <location evidence="15">Cell inner membrane</location>
        <topology evidence="15">Peripheral membrane protein</topology>
        <orientation evidence="15">Cytoplasmic side</orientation>
    </subcellularLocation>
</comment>
<evidence type="ECO:0000256" key="3">
    <source>
        <dbReference type="ARBA" id="ARBA00022490"/>
    </source>
</evidence>
<feature type="region of interest" description="Required for zinc-mediated homotetramerization and catalytic activity" evidence="15">
    <location>
        <begin position="450"/>
        <end position="453"/>
    </location>
</feature>
<evidence type="ECO:0000256" key="2">
    <source>
        <dbReference type="ARBA" id="ARBA00022475"/>
    </source>
</evidence>
<feature type="compositionally biased region" description="Acidic residues" evidence="17">
    <location>
        <begin position="100"/>
        <end position="118"/>
    </location>
</feature>
<evidence type="ECO:0000256" key="9">
    <source>
        <dbReference type="ARBA" id="ARBA00022730"/>
    </source>
</evidence>
<proteinExistence type="inferred from homology"/>
<gene>
    <name evidence="15" type="primary">rne</name>
    <name evidence="19" type="ORF">FHS48_001069</name>
</gene>
<dbReference type="InterPro" id="IPR028878">
    <property type="entry name" value="RNase_E"/>
</dbReference>
<accession>A0A7W9ZDW6</accession>
<dbReference type="Gene3D" id="3.40.1260.20">
    <property type="entry name" value="Ribonuclease E, catalytic domain"/>
    <property type="match status" value="1"/>
</dbReference>
<dbReference type="GO" id="GO:0008995">
    <property type="term" value="F:ribonuclease E activity"/>
    <property type="evidence" value="ECO:0007669"/>
    <property type="project" value="UniProtKB-EC"/>
</dbReference>
<feature type="compositionally biased region" description="Basic residues" evidence="17">
    <location>
        <begin position="664"/>
        <end position="679"/>
    </location>
</feature>
<dbReference type="InterPro" id="IPR012340">
    <property type="entry name" value="NA-bd_OB-fold"/>
</dbReference>
<dbReference type="GO" id="GO:0019843">
    <property type="term" value="F:rRNA binding"/>
    <property type="evidence" value="ECO:0007669"/>
    <property type="project" value="UniProtKB-KW"/>
</dbReference>
<dbReference type="Gene3D" id="2.40.50.140">
    <property type="entry name" value="Nucleic acid-binding proteins"/>
    <property type="match status" value="1"/>
</dbReference>
<keyword evidence="16" id="KW-0175">Coiled coil</keyword>
<keyword evidence="2 15" id="KW-1003">Cell membrane</keyword>
<keyword evidence="14 15" id="KW-0472">Membrane</keyword>
<keyword evidence="6 15" id="KW-0819">tRNA processing</keyword>
<evidence type="ECO:0000313" key="20">
    <source>
        <dbReference type="Proteomes" id="UP000544872"/>
    </source>
</evidence>
<dbReference type="SUPFAM" id="SSF50249">
    <property type="entry name" value="Nucleic acid-binding proteins"/>
    <property type="match status" value="1"/>
</dbReference>
<keyword evidence="11 15" id="KW-0378">Hydrolase</keyword>
<evidence type="ECO:0000256" key="10">
    <source>
        <dbReference type="ARBA" id="ARBA00022759"/>
    </source>
</evidence>
<name>A0A7W9ZDW6_NOVIT</name>
<dbReference type="EMBL" id="JACIIX010000003">
    <property type="protein sequence ID" value="MBB6209661.1"/>
    <property type="molecule type" value="Genomic_DNA"/>
</dbReference>
<dbReference type="EC" id="3.1.26.12" evidence="15"/>
<comment type="caution">
    <text evidence="19">The sequence shown here is derived from an EMBL/GenBank/DDBJ whole genome shotgun (WGS) entry which is preliminary data.</text>
</comment>
<evidence type="ECO:0000256" key="11">
    <source>
        <dbReference type="ARBA" id="ARBA00022801"/>
    </source>
</evidence>
<evidence type="ECO:0000256" key="13">
    <source>
        <dbReference type="ARBA" id="ARBA00022884"/>
    </source>
</evidence>
<dbReference type="RefSeq" id="WP_184262128.1">
    <property type="nucleotide sequence ID" value="NZ_JACIIX010000003.1"/>
</dbReference>
<dbReference type="GO" id="GO:0006364">
    <property type="term" value="P:rRNA processing"/>
    <property type="evidence" value="ECO:0007669"/>
    <property type="project" value="UniProtKB-UniRule"/>
</dbReference>
<dbReference type="GO" id="GO:0006402">
    <property type="term" value="P:mRNA catabolic process"/>
    <property type="evidence" value="ECO:0007669"/>
    <property type="project" value="UniProtKB-UniRule"/>
</dbReference>
<dbReference type="HAMAP" id="MF_00970">
    <property type="entry name" value="RNase_E"/>
    <property type="match status" value="1"/>
</dbReference>
<dbReference type="GO" id="GO:0005737">
    <property type="term" value="C:cytoplasm"/>
    <property type="evidence" value="ECO:0007669"/>
    <property type="project" value="UniProtKB-SubCell"/>
</dbReference>
<evidence type="ECO:0000256" key="5">
    <source>
        <dbReference type="ARBA" id="ARBA00022552"/>
    </source>
</evidence>
<evidence type="ECO:0000256" key="16">
    <source>
        <dbReference type="SAM" id="Coils"/>
    </source>
</evidence>
<dbReference type="NCBIfam" id="TIGR00757">
    <property type="entry name" value="RNaseEG"/>
    <property type="match status" value="1"/>
</dbReference>
<dbReference type="AlphaFoldDB" id="A0A7W9ZDW6"/>
<comment type="cofactor">
    <cofactor evidence="15">
        <name>Mg(2+)</name>
        <dbReference type="ChEBI" id="CHEBI:18420"/>
    </cofactor>
    <text evidence="15">Binds 1 Mg(2+) ion per subunit.</text>
</comment>
<keyword evidence="8 15" id="KW-0479">Metal-binding</keyword>
<evidence type="ECO:0000256" key="6">
    <source>
        <dbReference type="ARBA" id="ARBA00022694"/>
    </source>
</evidence>
<dbReference type="GO" id="GO:0000049">
    <property type="term" value="F:tRNA binding"/>
    <property type="evidence" value="ECO:0007669"/>
    <property type="project" value="UniProtKB-KW"/>
</dbReference>
<feature type="binding site" evidence="15">
    <location>
        <position position="392"/>
    </location>
    <ligand>
        <name>Mg(2+)</name>
        <dbReference type="ChEBI" id="CHEBI:18420"/>
        <note>catalytic</note>
    </ligand>
</feature>
<keyword evidence="10 15" id="KW-0255">Endonuclease</keyword>
<keyword evidence="12 15" id="KW-0460">Magnesium</keyword>
<comment type="cofactor">
    <cofactor evidence="15">
        <name>Zn(2+)</name>
        <dbReference type="ChEBI" id="CHEBI:29105"/>
    </cofactor>
    <text evidence="15">Binds 2 Zn(2+) ions per homotetramer.</text>
</comment>
<keyword evidence="4 15" id="KW-0997">Cell inner membrane</keyword>
<keyword evidence="3 15" id="KW-0963">Cytoplasm</keyword>
<evidence type="ECO:0000256" key="4">
    <source>
        <dbReference type="ARBA" id="ARBA00022519"/>
    </source>
</evidence>
<dbReference type="PANTHER" id="PTHR30001">
    <property type="entry name" value="RIBONUCLEASE"/>
    <property type="match status" value="1"/>
</dbReference>
<feature type="region of interest" description="Disordered" evidence="17">
    <location>
        <begin position="844"/>
        <end position="880"/>
    </location>
</feature>
<keyword evidence="13 15" id="KW-0694">RNA-binding</keyword>
<dbReference type="GO" id="GO:0009898">
    <property type="term" value="C:cytoplasmic side of plasma membrane"/>
    <property type="evidence" value="ECO:0007669"/>
    <property type="project" value="UniProtKB-UniRule"/>
</dbReference>
<evidence type="ECO:0000256" key="12">
    <source>
        <dbReference type="ARBA" id="ARBA00022842"/>
    </source>
</evidence>
<dbReference type="GO" id="GO:0008033">
    <property type="term" value="P:tRNA processing"/>
    <property type="evidence" value="ECO:0007669"/>
    <property type="project" value="UniProtKB-UniRule"/>
</dbReference>
<evidence type="ECO:0000256" key="8">
    <source>
        <dbReference type="ARBA" id="ARBA00022723"/>
    </source>
</evidence>
<evidence type="ECO:0000256" key="14">
    <source>
        <dbReference type="ARBA" id="ARBA00023136"/>
    </source>
</evidence>
<feature type="compositionally biased region" description="Basic and acidic residues" evidence="17">
    <location>
        <begin position="578"/>
        <end position="593"/>
    </location>
</feature>
<protein>
    <recommendedName>
        <fullName evidence="15">Ribonuclease E</fullName>
        <shortName evidence="15">RNase E</shortName>
        <ecNumber evidence="15">3.1.26.12</ecNumber>
    </recommendedName>
</protein>
<feature type="compositionally biased region" description="Low complexity" evidence="17">
    <location>
        <begin position="684"/>
        <end position="700"/>
    </location>
</feature>
<dbReference type="Proteomes" id="UP000544872">
    <property type="component" value="Unassembled WGS sequence"/>
</dbReference>
<keyword evidence="15" id="KW-0862">Zinc</keyword>
<comment type="subunit">
    <text evidence="15">Homotetramer formed by a dimer of dimers.</text>
</comment>
<evidence type="ECO:0000256" key="1">
    <source>
        <dbReference type="ARBA" id="ARBA00005663"/>
    </source>
</evidence>
<feature type="compositionally biased region" description="Acidic residues" evidence="17">
    <location>
        <begin position="621"/>
        <end position="657"/>
    </location>
</feature>
<comment type="similarity">
    <text evidence="15">Belongs to the RNase E/G family. RNase E subfamily.</text>
</comment>
<evidence type="ECO:0000259" key="18">
    <source>
        <dbReference type="SMART" id="SM00316"/>
    </source>
</evidence>
<dbReference type="Pfam" id="PF20833">
    <property type="entry name" value="RNase_E_G_Thio"/>
    <property type="match status" value="1"/>
</dbReference>
<dbReference type="InterPro" id="IPR019307">
    <property type="entry name" value="RNA-bd_AU-1/RNase_E/G"/>
</dbReference>
<keyword evidence="20" id="KW-1185">Reference proteome</keyword>
<comment type="catalytic activity">
    <reaction evidence="15">
        <text>Endonucleolytic cleavage of single-stranded RNA in A- and U-rich regions.</text>
        <dbReference type="EC" id="3.1.26.12"/>
    </reaction>
</comment>
<feature type="region of interest" description="Disordered" evidence="17">
    <location>
        <begin position="572"/>
        <end position="831"/>
    </location>
</feature>
<sequence length="880" mass="97410">MAKRMLMDATHPEETRVVVVNGTRLEQFDVETSTKKQLKGNVYLAKVVRVEPSLQAAFVEYGGNRHGFLAFSEIHPDYYQIPMADRQALLQAEADSHADDGDDDGDDVETLGGDDPEEMAPRSRGKSYISRNYKIQEVIKRRQIMLVQVVKEERGNKGAALTTYLSLAGRYCVLMPNTAKGGGVSRKITNAADRKRLKQVMHELDVPSQMAVILRTAGQERSKAEIKRDYEYLIRTWTQIRETTMESRAPALIHEEGNLIKRAIRDIYTSDIEEVLVDGDEGYRTAKDFMKILTPSHAKKVQPYRDPTMPLYHRYQVDNQLDAMHSPTVQLKSGGYIVINQTEALVAIDVNSGRSTKERHIEETALKTNLEAAEEIARQLRLRDLAGLIVIDFIDMEESKNNAAVERRLKDALKQDRARIQLGRISHFGLLELSRQRLRPSLMETSFHTCPHCAGTGMVRSVESAAVQILRVIEEEGVRRRSSEITVHVATPVALYVLNNKRKTLDEIEARYGLQAFLRGDDSLIAPDYRMDRVKADNPLPVPEMPAPLPYDPDDDFVEEDPVDEVEVLEAVEVEETSEARSDNENGSRDGDGKRRRKRRKRRRRGENDEAGSDGIRADGEEGDEADDSEGAELADGEGDDSDAVEASEGGSEDFASEDGREGGRRRRSRRGGRRRRRNGNGEAGFAGDEAAGDDVAAATEDAEEQPSDVGAADRDVTVETEEPGVASKLSDRPARRRVRRVRAADAATEAAVSEAVLAEEDGAPQQSADAEDTVPVAEKAPAKRRPSRKKAEAEADEAEKPVRRSRSRRKADEPAGETGAVVDGDADAAAVPAPIADDVVIETAGEPEPVAETAPTATPVPVTEPEDPDAPPRRGWWRR</sequence>
<feature type="domain" description="S1 motif" evidence="18">
    <location>
        <begin position="38"/>
        <end position="164"/>
    </location>
</feature>
<feature type="region of interest" description="Disordered" evidence="17">
    <location>
        <begin position="535"/>
        <end position="558"/>
    </location>
</feature>
<keyword evidence="9 15" id="KW-0699">rRNA-binding</keyword>
<evidence type="ECO:0000256" key="15">
    <source>
        <dbReference type="HAMAP-Rule" id="MF_00970"/>
    </source>
</evidence>
<keyword evidence="15" id="KW-0820">tRNA-binding</keyword>
<dbReference type="InterPro" id="IPR003029">
    <property type="entry name" value="S1_domain"/>
</dbReference>
<feature type="compositionally biased region" description="Low complexity" evidence="17">
    <location>
        <begin position="745"/>
        <end position="757"/>
    </location>
</feature>
<feature type="binding site" evidence="15">
    <location>
        <position position="349"/>
    </location>
    <ligand>
        <name>Mg(2+)</name>
        <dbReference type="ChEBI" id="CHEBI:18420"/>
        <note>catalytic</note>
    </ligand>
</feature>
<dbReference type="SMART" id="SM00316">
    <property type="entry name" value="S1"/>
    <property type="match status" value="1"/>
</dbReference>
<comment type="function">
    <text evidence="15">Endoribonuclease that plays a central role in RNA processing and decay. Required for the maturation of 5S and 16S rRNAs and the majority of tRNAs. Also involved in the degradation of most mRNAs.</text>
</comment>